<comment type="caution">
    <text evidence="6">The sequence shown here is derived from an EMBL/GenBank/DDBJ whole genome shotgun (WGS) entry which is preliminary data.</text>
</comment>
<dbReference type="AlphaFoldDB" id="A0A8X7Q574"/>
<reference evidence="6 7" key="1">
    <citation type="submission" date="2020-02" db="EMBL/GenBank/DDBJ databases">
        <authorList>
            <person name="Ma Q."/>
            <person name="Huang Y."/>
            <person name="Song X."/>
            <person name="Pei D."/>
        </authorList>
    </citation>
    <scope>NUCLEOTIDE SEQUENCE [LARGE SCALE GENOMIC DNA]</scope>
    <source>
        <strain evidence="6">Sxm20200214</strain>
        <tissue evidence="6">Leaf</tissue>
    </source>
</reference>
<dbReference type="PANTHER" id="PTHR31908">
    <property type="entry name" value="PROTEIN CROWDED NUCLEI 4"/>
    <property type="match status" value="1"/>
</dbReference>
<feature type="compositionally biased region" description="Polar residues" evidence="5">
    <location>
        <begin position="48"/>
        <end position="65"/>
    </location>
</feature>
<proteinExistence type="inferred from homology"/>
<sequence length="197" mass="21616">MRRKHHGRSPVHGGTVSWLQKCTSKILKLSPIQMAETDATLNSTYQETRSTEKANVNSGPSTMLQVRSERDTREVEVANANSDVDHSKINSKAQEVDVDSLSNIAADGQSRMRGKVRVRRTLSVKAVVGDAKAIYGESIELNEPVYLTENVEDAAKGNDESTGEPGHSEKGASKNGRKRGRMGSLRTKCKTRYCKKG</sequence>
<keyword evidence="7" id="KW-1185">Reference proteome</keyword>
<evidence type="ECO:0000313" key="7">
    <source>
        <dbReference type="Proteomes" id="UP000886595"/>
    </source>
</evidence>
<organism evidence="6 7">
    <name type="scientific">Brassica carinata</name>
    <name type="common">Ethiopian mustard</name>
    <name type="synonym">Abyssinian cabbage</name>
    <dbReference type="NCBI Taxonomy" id="52824"/>
    <lineage>
        <taxon>Eukaryota</taxon>
        <taxon>Viridiplantae</taxon>
        <taxon>Streptophyta</taxon>
        <taxon>Embryophyta</taxon>
        <taxon>Tracheophyta</taxon>
        <taxon>Spermatophyta</taxon>
        <taxon>Magnoliopsida</taxon>
        <taxon>eudicotyledons</taxon>
        <taxon>Gunneridae</taxon>
        <taxon>Pentapetalae</taxon>
        <taxon>rosids</taxon>
        <taxon>malvids</taxon>
        <taxon>Brassicales</taxon>
        <taxon>Brassicaceae</taxon>
        <taxon>Brassiceae</taxon>
        <taxon>Brassica</taxon>
    </lineage>
</organism>
<keyword evidence="2" id="KW-0539">Nucleus</keyword>
<dbReference type="PANTHER" id="PTHR31908:SF11">
    <property type="entry name" value="PROTEIN CROWDED NUCLEI 1"/>
    <property type="match status" value="1"/>
</dbReference>
<comment type="subcellular location">
    <subcellularLocation>
        <location evidence="3">Nucleus lamina</location>
    </subcellularLocation>
</comment>
<dbReference type="EMBL" id="JAAMPC010000014">
    <property type="protein sequence ID" value="KAG2262098.1"/>
    <property type="molecule type" value="Genomic_DNA"/>
</dbReference>
<dbReference type="OrthoDB" id="673795at2759"/>
<accession>A0A8X7Q574</accession>
<dbReference type="GO" id="GO:0006997">
    <property type="term" value="P:nucleus organization"/>
    <property type="evidence" value="ECO:0007669"/>
    <property type="project" value="InterPro"/>
</dbReference>
<evidence type="ECO:0000256" key="3">
    <source>
        <dbReference type="ARBA" id="ARBA00024186"/>
    </source>
</evidence>
<name>A0A8X7Q574_BRACI</name>
<dbReference type="GO" id="GO:0005652">
    <property type="term" value="C:nuclear lamina"/>
    <property type="evidence" value="ECO:0007669"/>
    <property type="project" value="UniProtKB-SubCell"/>
</dbReference>
<evidence type="ECO:0000256" key="4">
    <source>
        <dbReference type="ARBA" id="ARBA00024208"/>
    </source>
</evidence>
<evidence type="ECO:0000256" key="1">
    <source>
        <dbReference type="ARBA" id="ARBA00023054"/>
    </source>
</evidence>
<dbReference type="InterPro" id="IPR040418">
    <property type="entry name" value="CRWN"/>
</dbReference>
<feature type="compositionally biased region" description="Basic residues" evidence="5">
    <location>
        <begin position="175"/>
        <end position="197"/>
    </location>
</feature>
<evidence type="ECO:0000256" key="5">
    <source>
        <dbReference type="SAM" id="MobiDB-lite"/>
    </source>
</evidence>
<feature type="region of interest" description="Disordered" evidence="5">
    <location>
        <begin position="48"/>
        <end position="70"/>
    </location>
</feature>
<evidence type="ECO:0000256" key="2">
    <source>
        <dbReference type="ARBA" id="ARBA00023242"/>
    </source>
</evidence>
<dbReference type="Proteomes" id="UP000886595">
    <property type="component" value="Unassembled WGS sequence"/>
</dbReference>
<gene>
    <name evidence="6" type="ORF">Bca52824_069177</name>
</gene>
<evidence type="ECO:0000313" key="6">
    <source>
        <dbReference type="EMBL" id="KAG2262098.1"/>
    </source>
</evidence>
<keyword evidence="1" id="KW-0175">Coiled coil</keyword>
<feature type="region of interest" description="Disordered" evidence="5">
    <location>
        <begin position="150"/>
        <end position="197"/>
    </location>
</feature>
<comment type="similarity">
    <text evidence="4">Belongs to the CRWN family.</text>
</comment>
<protein>
    <submittedName>
        <fullName evidence="6">Uncharacterized protein</fullName>
    </submittedName>
</protein>